<name>A0A2W2BXD6_9ACTN</name>
<dbReference type="SUPFAM" id="SSF54909">
    <property type="entry name" value="Dimeric alpha+beta barrel"/>
    <property type="match status" value="1"/>
</dbReference>
<evidence type="ECO:0000259" key="1">
    <source>
        <dbReference type="Pfam" id="PF03992"/>
    </source>
</evidence>
<evidence type="ECO:0000313" key="2">
    <source>
        <dbReference type="EMBL" id="PZF85134.1"/>
    </source>
</evidence>
<reference evidence="2 3" key="1">
    <citation type="submission" date="2018-01" db="EMBL/GenBank/DDBJ databases">
        <title>Draft genome sequence of Jiangella sp. GTF31.</title>
        <authorList>
            <person name="Sahin N."/>
            <person name="Ay H."/>
            <person name="Saygin H."/>
        </authorList>
    </citation>
    <scope>NUCLEOTIDE SEQUENCE [LARGE SCALE GENOMIC DNA]</scope>
    <source>
        <strain evidence="2 3">GTF31</strain>
    </source>
</reference>
<dbReference type="InterPro" id="IPR007138">
    <property type="entry name" value="ABM_dom"/>
</dbReference>
<sequence>MSAASNEIHGTARMVIRDGRLEEFKRLAAQCVEIVRTKDTGTLEYDIFLTADGAECFVHERYRDSAAGLEHMVNIAPMMEPMSEVATITGEVCGSPSPELRKALEAAGVTIYAPLASLSR</sequence>
<evidence type="ECO:0000313" key="3">
    <source>
        <dbReference type="Proteomes" id="UP000248764"/>
    </source>
</evidence>
<dbReference type="InterPro" id="IPR011008">
    <property type="entry name" value="Dimeric_a/b-barrel"/>
</dbReference>
<organism evidence="2 3">
    <name type="scientific">Jiangella anatolica</name>
    <dbReference type="NCBI Taxonomy" id="2670374"/>
    <lineage>
        <taxon>Bacteria</taxon>
        <taxon>Bacillati</taxon>
        <taxon>Actinomycetota</taxon>
        <taxon>Actinomycetes</taxon>
        <taxon>Jiangellales</taxon>
        <taxon>Jiangellaceae</taxon>
        <taxon>Jiangella</taxon>
    </lineage>
</organism>
<comment type="caution">
    <text evidence="2">The sequence shown here is derived from an EMBL/GenBank/DDBJ whole genome shotgun (WGS) entry which is preliminary data.</text>
</comment>
<keyword evidence="3" id="KW-1185">Reference proteome</keyword>
<proteinExistence type="predicted"/>
<accession>A0A2W2BXD6</accession>
<dbReference type="RefSeq" id="WP_111253760.1">
    <property type="nucleotide sequence ID" value="NZ_POTW01000010.1"/>
</dbReference>
<dbReference type="EMBL" id="POTW01000010">
    <property type="protein sequence ID" value="PZF85134.1"/>
    <property type="molecule type" value="Genomic_DNA"/>
</dbReference>
<dbReference type="Pfam" id="PF03992">
    <property type="entry name" value="ABM"/>
    <property type="match status" value="1"/>
</dbReference>
<dbReference type="AlphaFoldDB" id="A0A2W2BXD6"/>
<dbReference type="Proteomes" id="UP000248764">
    <property type="component" value="Unassembled WGS sequence"/>
</dbReference>
<dbReference type="Gene3D" id="3.30.70.100">
    <property type="match status" value="1"/>
</dbReference>
<feature type="domain" description="ABM" evidence="1">
    <location>
        <begin position="12"/>
        <end position="72"/>
    </location>
</feature>
<protein>
    <recommendedName>
        <fullName evidence="1">ABM domain-containing protein</fullName>
    </recommendedName>
</protein>
<gene>
    <name evidence="2" type="ORF">C1I92_06030</name>
</gene>